<dbReference type="Gene3D" id="1.10.10.60">
    <property type="entry name" value="Homeodomain-like"/>
    <property type="match status" value="1"/>
</dbReference>
<dbReference type="InterPro" id="IPR018060">
    <property type="entry name" value="HTH_AraC"/>
</dbReference>
<name>A0ABU9AX78_9BACT</name>
<dbReference type="SMART" id="SM00342">
    <property type="entry name" value="HTH_ARAC"/>
    <property type="match status" value="1"/>
</dbReference>
<comment type="caution">
    <text evidence="4">The sequence shown here is derived from an EMBL/GenBank/DDBJ whole genome shotgun (WGS) entry which is preliminary data.</text>
</comment>
<dbReference type="Pfam" id="PF06719">
    <property type="entry name" value="AraC_N"/>
    <property type="match status" value="1"/>
</dbReference>
<proteinExistence type="predicted"/>
<feature type="domain" description="HTH araC/xylS-type" evidence="3">
    <location>
        <begin position="203"/>
        <end position="301"/>
    </location>
</feature>
<dbReference type="Proteomes" id="UP001371305">
    <property type="component" value="Unassembled WGS sequence"/>
</dbReference>
<dbReference type="PANTHER" id="PTHR43436:SF2">
    <property type="entry name" value="ARAC_XYLS FAMILY TRANSCRIPTIONAL REGULATOR"/>
    <property type="match status" value="1"/>
</dbReference>
<sequence length="310" mass="33519">MSAKPRAIEDTIEAPRTGRLAEMLGGLAHGEGYSASRLPGVKFMRSSCAMVKGPVSYDPSIVIIAQGRKRGYLGDEVFTYDANHFLVLSVPLPFECETLASPDGPMLGISVAVKPATVAELMMAMERPAPIPMGRPLAIRSNPLDDSLYNATVRLVEALQSTDDARILGPQIVREITYRVLCSDEGGPLRALAAPHSHFGQISRALQRIHGDYAAPVDMNTLASEAGMSVSTFHAHFKAVTGSPPLQYLKTIRLHKSRLLMVQEGETAASAARLVGYESASQFSREFKRFFGATPAAETEKLKASLMQFA</sequence>
<dbReference type="SUPFAM" id="SSF46689">
    <property type="entry name" value="Homeodomain-like"/>
    <property type="match status" value="2"/>
</dbReference>
<evidence type="ECO:0000256" key="2">
    <source>
        <dbReference type="ARBA" id="ARBA00023163"/>
    </source>
</evidence>
<keyword evidence="2" id="KW-0804">Transcription</keyword>
<dbReference type="InterPro" id="IPR009594">
    <property type="entry name" value="Tscrpt_reg_HTH_AraC_N"/>
</dbReference>
<evidence type="ECO:0000313" key="5">
    <source>
        <dbReference type="Proteomes" id="UP001371305"/>
    </source>
</evidence>
<organism evidence="4 5">
    <name type="scientific">Luteolibacter soli</name>
    <dbReference type="NCBI Taxonomy" id="3135280"/>
    <lineage>
        <taxon>Bacteria</taxon>
        <taxon>Pseudomonadati</taxon>
        <taxon>Verrucomicrobiota</taxon>
        <taxon>Verrucomicrobiia</taxon>
        <taxon>Verrucomicrobiales</taxon>
        <taxon>Verrucomicrobiaceae</taxon>
        <taxon>Luteolibacter</taxon>
    </lineage>
</organism>
<accession>A0ABU9AX78</accession>
<keyword evidence="1" id="KW-0805">Transcription regulation</keyword>
<reference evidence="4 5" key="1">
    <citation type="submission" date="2024-04" db="EMBL/GenBank/DDBJ databases">
        <title>Luteolibacter sp. isolated from soil.</title>
        <authorList>
            <person name="An J."/>
        </authorList>
    </citation>
    <scope>NUCLEOTIDE SEQUENCE [LARGE SCALE GENOMIC DNA]</scope>
    <source>
        <strain evidence="4 5">Y139</strain>
    </source>
</reference>
<protein>
    <submittedName>
        <fullName evidence="4">AraC family transcriptional regulator</fullName>
    </submittedName>
</protein>
<dbReference type="InterPro" id="IPR009057">
    <property type="entry name" value="Homeodomain-like_sf"/>
</dbReference>
<dbReference type="PROSITE" id="PS01124">
    <property type="entry name" value="HTH_ARAC_FAMILY_2"/>
    <property type="match status" value="1"/>
</dbReference>
<evidence type="ECO:0000313" key="4">
    <source>
        <dbReference type="EMBL" id="MEK7952346.1"/>
    </source>
</evidence>
<evidence type="ECO:0000259" key="3">
    <source>
        <dbReference type="PROSITE" id="PS01124"/>
    </source>
</evidence>
<dbReference type="Pfam" id="PF12833">
    <property type="entry name" value="HTH_18"/>
    <property type="match status" value="1"/>
</dbReference>
<keyword evidence="5" id="KW-1185">Reference proteome</keyword>
<dbReference type="EMBL" id="JBBUKT010000007">
    <property type="protein sequence ID" value="MEK7952346.1"/>
    <property type="molecule type" value="Genomic_DNA"/>
</dbReference>
<dbReference type="RefSeq" id="WP_341406104.1">
    <property type="nucleotide sequence ID" value="NZ_JBBUKT010000007.1"/>
</dbReference>
<gene>
    <name evidence="4" type="ORF">WKV53_17680</name>
</gene>
<evidence type="ECO:0000256" key="1">
    <source>
        <dbReference type="ARBA" id="ARBA00023015"/>
    </source>
</evidence>
<dbReference type="PANTHER" id="PTHR43436">
    <property type="entry name" value="ARAC-FAMILY TRANSCRIPTIONAL REGULATOR"/>
    <property type="match status" value="1"/>
</dbReference>